<name>A8ERI3_ALIB4</name>
<feature type="transmembrane region" description="Helical" evidence="1">
    <location>
        <begin position="340"/>
        <end position="356"/>
    </location>
</feature>
<proteinExistence type="predicted"/>
<evidence type="ECO:0000313" key="3">
    <source>
        <dbReference type="Proteomes" id="UP000001136"/>
    </source>
</evidence>
<organism evidence="2 3">
    <name type="scientific">Aliarcobacter butzleri (strain RM4018)</name>
    <name type="common">Arcobacter butzleri</name>
    <dbReference type="NCBI Taxonomy" id="367737"/>
    <lineage>
        <taxon>Bacteria</taxon>
        <taxon>Pseudomonadati</taxon>
        <taxon>Campylobacterota</taxon>
        <taxon>Epsilonproteobacteria</taxon>
        <taxon>Campylobacterales</taxon>
        <taxon>Arcobacteraceae</taxon>
        <taxon>Aliarcobacter</taxon>
    </lineage>
</organism>
<keyword evidence="3" id="KW-1185">Reference proteome</keyword>
<protein>
    <submittedName>
        <fullName evidence="2">Hypothetical membrane protein</fullName>
    </submittedName>
</protein>
<feature type="transmembrane region" description="Helical" evidence="1">
    <location>
        <begin position="183"/>
        <end position="201"/>
    </location>
</feature>
<feature type="transmembrane region" description="Helical" evidence="1">
    <location>
        <begin position="50"/>
        <end position="71"/>
    </location>
</feature>
<keyword evidence="1" id="KW-1133">Transmembrane helix</keyword>
<dbReference type="InterPro" id="IPR025291">
    <property type="entry name" value="DUF4153"/>
</dbReference>
<keyword evidence="1" id="KW-0472">Membrane</keyword>
<feature type="transmembrane region" description="Helical" evidence="1">
    <location>
        <begin position="222"/>
        <end position="243"/>
    </location>
</feature>
<evidence type="ECO:0000256" key="1">
    <source>
        <dbReference type="SAM" id="Phobius"/>
    </source>
</evidence>
<reference evidence="2 3" key="1">
    <citation type="journal article" date="2007" name="PLoS ONE">
        <title>The complete genome sequence and analysis of the Epsilonproteobacterium Arcobacter butzleri.</title>
        <authorList>
            <person name="Miller W.G."/>
            <person name="Parker C.T."/>
            <person name="Rubenfield M."/>
            <person name="Mendz G.L."/>
            <person name="Woesten M.M.S.M."/>
            <person name="Ussery D.W."/>
            <person name="Stolz J.F."/>
            <person name="Binnewies T.T."/>
            <person name="Hallin P.F."/>
            <person name="Wang G."/>
            <person name="Malek J.A."/>
            <person name="Rogosin A."/>
            <person name="Stanker L.H."/>
            <person name="Mandrell R.E."/>
        </authorList>
    </citation>
    <scope>NUCLEOTIDE SEQUENCE [LARGE SCALE GENOMIC DNA]</scope>
    <source>
        <strain evidence="2 3">RM4018</strain>
    </source>
</reference>
<feature type="transmembrane region" description="Helical" evidence="1">
    <location>
        <begin position="314"/>
        <end position="333"/>
    </location>
</feature>
<dbReference type="AlphaFoldDB" id="A8ERI3"/>
<feature type="transmembrane region" description="Helical" evidence="1">
    <location>
        <begin position="255"/>
        <end position="277"/>
    </location>
</feature>
<dbReference type="STRING" id="367737.Abu_0282"/>
<dbReference type="Proteomes" id="UP000001136">
    <property type="component" value="Chromosome"/>
</dbReference>
<feature type="transmembrane region" description="Helical" evidence="1">
    <location>
        <begin position="21"/>
        <end position="38"/>
    </location>
</feature>
<feature type="transmembrane region" description="Helical" evidence="1">
    <location>
        <begin position="146"/>
        <end position="171"/>
    </location>
</feature>
<dbReference type="KEGG" id="abu:Abu_0282"/>
<dbReference type="HOGENOM" id="CLU_469014_0_0_7"/>
<gene>
    <name evidence="2" type="ordered locus">Abu_0282</name>
</gene>
<dbReference type="RefSeq" id="WP_012012136.1">
    <property type="nucleotide sequence ID" value="NC_009850.1"/>
</dbReference>
<keyword evidence="1" id="KW-0812">Transmembrane</keyword>
<dbReference type="GeneID" id="24303504"/>
<dbReference type="EMBL" id="CP000361">
    <property type="protein sequence ID" value="ABV66557.1"/>
    <property type="molecule type" value="Genomic_DNA"/>
</dbReference>
<feature type="transmembrane region" description="Helical" evidence="1">
    <location>
        <begin position="78"/>
        <end position="96"/>
    </location>
</feature>
<feature type="transmembrane region" description="Helical" evidence="1">
    <location>
        <begin position="102"/>
        <end position="125"/>
    </location>
</feature>
<dbReference type="Pfam" id="PF13687">
    <property type="entry name" value="DUF4153"/>
    <property type="match status" value="1"/>
</dbReference>
<dbReference type="eggNOG" id="COG1835">
    <property type="taxonomic scope" value="Bacteria"/>
</dbReference>
<accession>A8ERI3</accession>
<sequence>MSLNTIILNFLKKLLGSALEYKFSSFFIFLFSIASIILVDKNFYYGSKEYIYLINIIYASSVGFLLTLVAYFSKKKKILLAVSLFLTGLYFYYLPFNEDYSTVIFFSNYLCIIAICISLLLYIPFHNEQKDNQRFLNWAINIIESIVISSIFGIILFVSLYIAITSIVILFDLKIEKFIYAQYLAIIVFGVFCTHYFLLSLNKNPQASELNLTFYNKIGNFFSKYILTTIVVIYSLILLGYIIKILFLQEWPNGVVVWLSLTFAIFSLLTYIFWTPYENRYKKLLIFVALIQLSLLFVAIYMRIAQYGWSTNRYMIVLTAIWLVGAFVYILIYKKYRYDYIFLAFALMLFISQYGYKMNSYYVNDIAQLNRLTQLLSQNSVLSNKTDKTIRCDISSAIDSLYTHRNIEFLNQAMPNIYDKYKYIKDKEYSNRYYSFPNYATEKLGFKYLSNWECGKNQTAYQNDNIYIYSNNTTDIIDVSGGYDVMNRNTLTIFHENSKYTIKIPTKDNLNFSEFDMSDFINKFKKSDTNESKSVKYNNDDLTFVAQDKNMKIKLFFYSMSISELSGDVVYPSTYILIKYLK</sequence>
<evidence type="ECO:0000313" key="2">
    <source>
        <dbReference type="EMBL" id="ABV66557.1"/>
    </source>
</evidence>
<feature type="transmembrane region" description="Helical" evidence="1">
    <location>
        <begin position="284"/>
        <end position="302"/>
    </location>
</feature>